<dbReference type="Proteomes" id="UP000008514">
    <property type="component" value="Chromosome"/>
</dbReference>
<feature type="transmembrane region" description="Helical" evidence="1">
    <location>
        <begin position="32"/>
        <end position="48"/>
    </location>
</feature>
<keyword evidence="1" id="KW-1133">Transmembrane helix</keyword>
<dbReference type="HOGENOM" id="CLU_982482_0_0_10"/>
<feature type="transmembrane region" description="Helical" evidence="1">
    <location>
        <begin position="93"/>
        <end position="111"/>
    </location>
</feature>
<dbReference type="OrthoDB" id="411176at2"/>
<proteinExistence type="predicted"/>
<feature type="transmembrane region" description="Helical" evidence="1">
    <location>
        <begin position="6"/>
        <end position="25"/>
    </location>
</feature>
<dbReference type="STRING" id="313595.P700755_002663"/>
<dbReference type="eggNOG" id="ENOG502Z9V3">
    <property type="taxonomic scope" value="Bacteria"/>
</dbReference>
<keyword evidence="1" id="KW-0812">Transmembrane</keyword>
<protein>
    <submittedName>
        <fullName evidence="2">Uncharacterized protein</fullName>
    </submittedName>
</protein>
<feature type="transmembrane region" description="Helical" evidence="1">
    <location>
        <begin position="155"/>
        <end position="176"/>
    </location>
</feature>
<accession>K4IJY0</accession>
<evidence type="ECO:0000313" key="3">
    <source>
        <dbReference type="Proteomes" id="UP000008514"/>
    </source>
</evidence>
<keyword evidence="3" id="KW-1185">Reference proteome</keyword>
<reference evidence="2" key="1">
    <citation type="submission" date="2006-03" db="EMBL/GenBank/DDBJ databases">
        <authorList>
            <person name="Bowman J."/>
            <person name="Ferriera S."/>
            <person name="Johnson J."/>
            <person name="Kravitz S."/>
            <person name="Halpern A."/>
            <person name="Remington K."/>
            <person name="Beeson K."/>
            <person name="Tran B."/>
            <person name="Rogers Y.-H."/>
            <person name="Friedman R."/>
            <person name="Venter J.C."/>
        </authorList>
    </citation>
    <scope>NUCLEOTIDE SEQUENCE [LARGE SCALE GENOMIC DNA]</scope>
    <source>
        <strain evidence="2">ATCC 700755</strain>
    </source>
</reference>
<organism evidence="2 3">
    <name type="scientific">Psychroflexus torquis (strain ATCC 700755 / CIP 106069 / ACAM 623)</name>
    <dbReference type="NCBI Taxonomy" id="313595"/>
    <lineage>
        <taxon>Bacteria</taxon>
        <taxon>Pseudomonadati</taxon>
        <taxon>Bacteroidota</taxon>
        <taxon>Flavobacteriia</taxon>
        <taxon>Flavobacteriales</taxon>
        <taxon>Flavobacteriaceae</taxon>
        <taxon>Psychroflexus</taxon>
    </lineage>
</organism>
<dbReference type="EMBL" id="CP003879">
    <property type="protein sequence ID" value="AFU69406.1"/>
    <property type="molecule type" value="Genomic_DNA"/>
</dbReference>
<dbReference type="RefSeq" id="WP_015024969.1">
    <property type="nucleotide sequence ID" value="NC_018721.1"/>
</dbReference>
<feature type="transmembrane region" description="Helical" evidence="1">
    <location>
        <begin position="242"/>
        <end position="261"/>
    </location>
</feature>
<dbReference type="AlphaFoldDB" id="K4IJY0"/>
<keyword evidence="1" id="KW-0472">Membrane</keyword>
<dbReference type="KEGG" id="ptq:P700755_002663"/>
<feature type="transmembrane region" description="Helical" evidence="1">
    <location>
        <begin position="182"/>
        <end position="199"/>
    </location>
</feature>
<evidence type="ECO:0000256" key="1">
    <source>
        <dbReference type="SAM" id="Phobius"/>
    </source>
</evidence>
<sequence length="284" mass="33323">MDIPIWQYIISMIAYTAFLLFFIEFNRKHPKFAAIFWISSLFTFPLWKGNLFGWFRWAKTVSVLIPIALIVGLARISHLYKKEGWWKFFRKDWVLWALYMVLFLNIFEATLKDFGTGNYFNGIAGVILCITIPWPHYKGIKQRFWGFSKKAPGDLLVYTTFAWNFLYTTWNLAFVFGENAGFFASSICILMAAELYPIIKGRPELYVTARIYTLAFHILLRSTYDIFTPLMDSTSWANDNVLYIWGVINMALHVPYGIWWITKYYKSKKEGIPLPLKSMESQTS</sequence>
<gene>
    <name evidence="2" type="ordered locus">P700755_002663</name>
</gene>
<reference evidence="2" key="2">
    <citation type="submission" date="2012-09" db="EMBL/GenBank/DDBJ databases">
        <title>The complete sequence of Psychroflexus torquis an extreme psychrophile from sea-ice that is stimulated by light.</title>
        <authorList>
            <person name="Feng S."/>
            <person name="Powell S.M."/>
            <person name="Bowman J.P."/>
        </authorList>
    </citation>
    <scope>NUCLEOTIDE SEQUENCE [LARGE SCALE GENOMIC DNA]</scope>
    <source>
        <strain evidence="2">ATCC 700755</strain>
    </source>
</reference>
<feature type="transmembrane region" description="Helical" evidence="1">
    <location>
        <begin position="54"/>
        <end position="73"/>
    </location>
</feature>
<feature type="transmembrane region" description="Helical" evidence="1">
    <location>
        <begin position="117"/>
        <end position="134"/>
    </location>
</feature>
<evidence type="ECO:0000313" key="2">
    <source>
        <dbReference type="EMBL" id="AFU69406.1"/>
    </source>
</evidence>
<name>K4IJY0_PSYTT</name>